<sequence>MTDESTGRSAVVVGGGLAGVTAALGLADAGVEVTLLEGRPRLGGLAFSFQRGELSVDNGQHVYLRCCTAYRWFLERIGGAALAPLQPRLDVPVVDVARPEGRRLGRLRRDALPVPLHLGRSLATYPHLSLAERAKVGRAALALKGLDLADPALDDQDFGGWLAAHGQSARTVEALWDLVGVATLNAVAADASLGLAAMVFKTGLLSDPGAADIGWAHVPLGELHDRLARKALDSAGVNIEVRTRVTSISRQDNGRWTVEVPGRTIETDAVVLAVPQREAYDLLPAGALDAPERLLEIGTAPILNVHVIYDRPVMNVPFLAALGTPVQWVFDRTAASGLTEGQYLALSQSAAQDEIDAPVATLRERYLPELEKLLPKARGAAVRDFFVTREKTATFAPAPGVGRLRPGARTKAPGLYLAGAWTATGWPATMESAVRSGTNAADAALGALGRPRPSRLFASEEAA</sequence>
<dbReference type="Proteomes" id="UP000037151">
    <property type="component" value="Unassembled WGS sequence"/>
</dbReference>
<reference evidence="6" key="1">
    <citation type="submission" date="2014-07" db="EMBL/GenBank/DDBJ databases">
        <title>Genome sequencing of plant-pathogenic Streptomyces species.</title>
        <authorList>
            <person name="Harrison J."/>
            <person name="Sapp M."/>
            <person name="Thwaites R."/>
            <person name="Studholme D.J."/>
        </authorList>
    </citation>
    <scope>NUCLEOTIDE SEQUENCE [LARGE SCALE GENOMIC DNA]</scope>
    <source>
        <strain evidence="6">NCPPB 4445</strain>
    </source>
</reference>
<evidence type="ECO:0000259" key="4">
    <source>
        <dbReference type="Pfam" id="PF01593"/>
    </source>
</evidence>
<dbReference type="InterPro" id="IPR050464">
    <property type="entry name" value="Zeta_carotene_desat/Oxidored"/>
</dbReference>
<dbReference type="RefSeq" id="WP_050375191.1">
    <property type="nucleotide sequence ID" value="NZ_CP122560.1"/>
</dbReference>
<dbReference type="PRINTS" id="PR00757">
    <property type="entry name" value="AMINEOXDASEF"/>
</dbReference>
<evidence type="ECO:0000313" key="5">
    <source>
        <dbReference type="EMBL" id="KND25110.1"/>
    </source>
</evidence>
<dbReference type="InterPro" id="IPR002937">
    <property type="entry name" value="Amino_oxidase"/>
</dbReference>
<proteinExistence type="predicted"/>
<dbReference type="NCBIfam" id="TIGR03467">
    <property type="entry name" value="HpnE"/>
    <property type="match status" value="1"/>
</dbReference>
<dbReference type="OrthoDB" id="7849608at2"/>
<accession>A0A0L0JID2</accession>
<name>A0A0L0JID2_9ACTN</name>
<dbReference type="PATRIC" id="fig|42234.21.peg.8519"/>
<evidence type="ECO:0000313" key="6">
    <source>
        <dbReference type="Proteomes" id="UP000037151"/>
    </source>
</evidence>
<comment type="caution">
    <text evidence="5">The sequence shown here is derived from an EMBL/GenBank/DDBJ whole genome shotgun (WGS) entry which is preliminary data.</text>
</comment>
<dbReference type="PANTHER" id="PTHR42923">
    <property type="entry name" value="PROTOPORPHYRINOGEN OXIDASE"/>
    <property type="match status" value="1"/>
</dbReference>
<dbReference type="GO" id="GO:0016491">
    <property type="term" value="F:oxidoreductase activity"/>
    <property type="evidence" value="ECO:0007669"/>
    <property type="project" value="UniProtKB-KW"/>
</dbReference>
<evidence type="ECO:0000256" key="3">
    <source>
        <dbReference type="PIRSR" id="PIRSR601613-1"/>
    </source>
</evidence>
<comment type="cofactor">
    <cofactor evidence="1">
        <name>FAD</name>
        <dbReference type="ChEBI" id="CHEBI:57692"/>
    </cofactor>
</comment>
<dbReference type="InterPro" id="IPR017830">
    <property type="entry name" value="SQase_HpnE"/>
</dbReference>
<dbReference type="SUPFAM" id="SSF51905">
    <property type="entry name" value="FAD/NAD(P)-binding domain"/>
    <property type="match status" value="1"/>
</dbReference>
<dbReference type="EMBL" id="JPPY01000231">
    <property type="protein sequence ID" value="KND25110.1"/>
    <property type="molecule type" value="Genomic_DNA"/>
</dbReference>
<keyword evidence="2" id="KW-0560">Oxidoreductase</keyword>
<dbReference type="Gene3D" id="3.50.50.60">
    <property type="entry name" value="FAD/NAD(P)-binding domain"/>
    <property type="match status" value="1"/>
</dbReference>
<dbReference type="AlphaFoldDB" id="A0A0L0JID2"/>
<protein>
    <submittedName>
        <fullName evidence="5">Phytoene dehydrogenase</fullName>
    </submittedName>
</protein>
<dbReference type="Pfam" id="PF01593">
    <property type="entry name" value="Amino_oxidase"/>
    <property type="match status" value="1"/>
</dbReference>
<gene>
    <name evidence="5" type="ORF">IQ63_41475</name>
</gene>
<dbReference type="InterPro" id="IPR036188">
    <property type="entry name" value="FAD/NAD-bd_sf"/>
</dbReference>
<organism evidence="5 6">
    <name type="scientific">Streptomyces acidiscabies</name>
    <dbReference type="NCBI Taxonomy" id="42234"/>
    <lineage>
        <taxon>Bacteria</taxon>
        <taxon>Bacillati</taxon>
        <taxon>Actinomycetota</taxon>
        <taxon>Actinomycetes</taxon>
        <taxon>Kitasatosporales</taxon>
        <taxon>Streptomycetaceae</taxon>
        <taxon>Streptomyces</taxon>
    </lineage>
</organism>
<feature type="binding site" evidence="3">
    <location>
        <position position="245"/>
    </location>
    <ligand>
        <name>FAD</name>
        <dbReference type="ChEBI" id="CHEBI:57692"/>
    </ligand>
</feature>
<evidence type="ECO:0000256" key="1">
    <source>
        <dbReference type="ARBA" id="ARBA00001974"/>
    </source>
</evidence>
<dbReference type="InterPro" id="IPR001613">
    <property type="entry name" value="Flavin_amine_oxidase"/>
</dbReference>
<evidence type="ECO:0000256" key="2">
    <source>
        <dbReference type="ARBA" id="ARBA00023002"/>
    </source>
</evidence>
<feature type="domain" description="Amine oxidase" evidence="4">
    <location>
        <begin position="17"/>
        <end position="444"/>
    </location>
</feature>
<dbReference type="PANTHER" id="PTHR42923:SF47">
    <property type="entry name" value="BLR3003 PROTEIN"/>
    <property type="match status" value="1"/>
</dbReference>